<evidence type="ECO:0000313" key="1">
    <source>
        <dbReference type="EMBL" id="KOM29734.1"/>
    </source>
</evidence>
<reference evidence="2" key="1">
    <citation type="journal article" date="2015" name="Proc. Natl. Acad. Sci. U.S.A.">
        <title>Genome sequencing of adzuki bean (Vigna angularis) provides insight into high starch and low fat accumulation and domestication.</title>
        <authorList>
            <person name="Yang K."/>
            <person name="Tian Z."/>
            <person name="Chen C."/>
            <person name="Luo L."/>
            <person name="Zhao B."/>
            <person name="Wang Z."/>
            <person name="Yu L."/>
            <person name="Li Y."/>
            <person name="Sun Y."/>
            <person name="Li W."/>
            <person name="Chen Y."/>
            <person name="Li Y."/>
            <person name="Zhang Y."/>
            <person name="Ai D."/>
            <person name="Zhao J."/>
            <person name="Shang C."/>
            <person name="Ma Y."/>
            <person name="Wu B."/>
            <person name="Wang M."/>
            <person name="Gao L."/>
            <person name="Sun D."/>
            <person name="Zhang P."/>
            <person name="Guo F."/>
            <person name="Wang W."/>
            <person name="Li Y."/>
            <person name="Wang J."/>
            <person name="Varshney R.K."/>
            <person name="Wang J."/>
            <person name="Ling H.Q."/>
            <person name="Wan P."/>
        </authorList>
    </citation>
    <scope>NUCLEOTIDE SEQUENCE</scope>
    <source>
        <strain evidence="2">cv. Jingnong 6</strain>
    </source>
</reference>
<evidence type="ECO:0000313" key="2">
    <source>
        <dbReference type="Proteomes" id="UP000053144"/>
    </source>
</evidence>
<gene>
    <name evidence="1" type="ORF">LR48_Vigan758s000100</name>
</gene>
<proteinExistence type="predicted"/>
<accession>A0A0L9THV5</accession>
<organism evidence="1 2">
    <name type="scientific">Phaseolus angularis</name>
    <name type="common">Azuki bean</name>
    <name type="synonym">Vigna angularis</name>
    <dbReference type="NCBI Taxonomy" id="3914"/>
    <lineage>
        <taxon>Eukaryota</taxon>
        <taxon>Viridiplantae</taxon>
        <taxon>Streptophyta</taxon>
        <taxon>Embryophyta</taxon>
        <taxon>Tracheophyta</taxon>
        <taxon>Spermatophyta</taxon>
        <taxon>Magnoliopsida</taxon>
        <taxon>eudicotyledons</taxon>
        <taxon>Gunneridae</taxon>
        <taxon>Pentapetalae</taxon>
        <taxon>rosids</taxon>
        <taxon>fabids</taxon>
        <taxon>Fabales</taxon>
        <taxon>Fabaceae</taxon>
        <taxon>Papilionoideae</taxon>
        <taxon>50 kb inversion clade</taxon>
        <taxon>NPAAA clade</taxon>
        <taxon>indigoferoid/millettioid clade</taxon>
        <taxon>Phaseoleae</taxon>
        <taxon>Vigna</taxon>
    </lineage>
</organism>
<dbReference type="Proteomes" id="UP000053144">
    <property type="component" value="Unassembled WGS sequence"/>
</dbReference>
<sequence length="110" mass="12431">MPLAKHWAEMKLPGSHCWSAAPAIDFKIGSLQHRLKNWDAATLDISLTVTLPSKKDFWLQKYVVTVGAATQKRRRMTAAVAHHRPAFEEKQCSAKKRCWNGGSNREMENG</sequence>
<protein>
    <submittedName>
        <fullName evidence="1">Uncharacterized protein</fullName>
    </submittedName>
</protein>
<dbReference type="AlphaFoldDB" id="A0A0L9THV5"/>
<dbReference type="Gramene" id="KOM29734">
    <property type="protein sequence ID" value="KOM29734"/>
    <property type="gene ID" value="LR48_Vigan758s000100"/>
</dbReference>
<dbReference type="EMBL" id="KQ258525">
    <property type="protein sequence ID" value="KOM29734.1"/>
    <property type="molecule type" value="Genomic_DNA"/>
</dbReference>
<name>A0A0L9THV5_PHAAN</name>